<feature type="region of interest" description="Disordered" evidence="1">
    <location>
        <begin position="135"/>
        <end position="211"/>
    </location>
</feature>
<dbReference type="AlphaFoldDB" id="A0AAD7F6C0"/>
<gene>
    <name evidence="2" type="ORF">FB45DRAFT_880314</name>
</gene>
<evidence type="ECO:0000313" key="2">
    <source>
        <dbReference type="EMBL" id="KAJ7604632.1"/>
    </source>
</evidence>
<sequence length="227" mass="25368">MLIVHVDLLIVHVDYSASHPAKCKWPASGRFSSVCCWVKAKSRVNVECLSEEINMYNQKINTYNQLFQAQLGIHFNKKPIEIPDLSCIKDAEVPLELQSSGRVRIITCTSGRTGAHYNGTTGQRRQTPDRQAEQAVVGTSAGKEQSEVKTEEGLVSDAVDNDDDGSSTPRTPTSSRRRRLDKMKAQADDQSVVHSLTRRLQADDEPDWGSNPRLEYAYHDLHILAGY</sequence>
<dbReference type="Proteomes" id="UP001221142">
    <property type="component" value="Unassembled WGS sequence"/>
</dbReference>
<accession>A0AAD7F6C0</accession>
<dbReference type="EMBL" id="JARKIF010000095">
    <property type="protein sequence ID" value="KAJ7604632.1"/>
    <property type="molecule type" value="Genomic_DNA"/>
</dbReference>
<keyword evidence="3" id="KW-1185">Reference proteome</keyword>
<proteinExistence type="predicted"/>
<evidence type="ECO:0000256" key="1">
    <source>
        <dbReference type="SAM" id="MobiDB-lite"/>
    </source>
</evidence>
<evidence type="ECO:0000313" key="3">
    <source>
        <dbReference type="Proteomes" id="UP001221142"/>
    </source>
</evidence>
<comment type="caution">
    <text evidence="2">The sequence shown here is derived from an EMBL/GenBank/DDBJ whole genome shotgun (WGS) entry which is preliminary data.</text>
</comment>
<protein>
    <submittedName>
        <fullName evidence="2">Uncharacterized protein</fullName>
    </submittedName>
</protein>
<reference evidence="2" key="1">
    <citation type="submission" date="2023-03" db="EMBL/GenBank/DDBJ databases">
        <title>Massive genome expansion in bonnet fungi (Mycena s.s.) driven by repeated elements and novel gene families across ecological guilds.</title>
        <authorList>
            <consortium name="Lawrence Berkeley National Laboratory"/>
            <person name="Harder C.B."/>
            <person name="Miyauchi S."/>
            <person name="Viragh M."/>
            <person name="Kuo A."/>
            <person name="Thoen E."/>
            <person name="Andreopoulos B."/>
            <person name="Lu D."/>
            <person name="Skrede I."/>
            <person name="Drula E."/>
            <person name="Henrissat B."/>
            <person name="Morin E."/>
            <person name="Kohler A."/>
            <person name="Barry K."/>
            <person name="LaButti K."/>
            <person name="Morin E."/>
            <person name="Salamov A."/>
            <person name="Lipzen A."/>
            <person name="Mereny Z."/>
            <person name="Hegedus B."/>
            <person name="Baldrian P."/>
            <person name="Stursova M."/>
            <person name="Weitz H."/>
            <person name="Taylor A."/>
            <person name="Grigoriev I.V."/>
            <person name="Nagy L.G."/>
            <person name="Martin F."/>
            <person name="Kauserud H."/>
        </authorList>
    </citation>
    <scope>NUCLEOTIDE SEQUENCE</scope>
    <source>
        <strain evidence="2">9284</strain>
    </source>
</reference>
<organism evidence="2 3">
    <name type="scientific">Roridomyces roridus</name>
    <dbReference type="NCBI Taxonomy" id="1738132"/>
    <lineage>
        <taxon>Eukaryota</taxon>
        <taxon>Fungi</taxon>
        <taxon>Dikarya</taxon>
        <taxon>Basidiomycota</taxon>
        <taxon>Agaricomycotina</taxon>
        <taxon>Agaricomycetes</taxon>
        <taxon>Agaricomycetidae</taxon>
        <taxon>Agaricales</taxon>
        <taxon>Marasmiineae</taxon>
        <taxon>Mycenaceae</taxon>
        <taxon>Roridomyces</taxon>
    </lineage>
</organism>
<name>A0AAD7F6C0_9AGAR</name>